<feature type="transmembrane region" description="Helical" evidence="2">
    <location>
        <begin position="736"/>
        <end position="758"/>
    </location>
</feature>
<comment type="caution">
    <text evidence="3">The sequence shown here is derived from an EMBL/GenBank/DDBJ whole genome shotgun (WGS) entry which is preliminary data.</text>
</comment>
<evidence type="ECO:0000256" key="2">
    <source>
        <dbReference type="SAM" id="Phobius"/>
    </source>
</evidence>
<evidence type="ECO:0000313" key="3">
    <source>
        <dbReference type="EMBL" id="KAK0618832.1"/>
    </source>
</evidence>
<protein>
    <submittedName>
        <fullName evidence="3">Uncharacterized protein</fullName>
    </submittedName>
</protein>
<organism evidence="3 4">
    <name type="scientific">Immersiella caudata</name>
    <dbReference type="NCBI Taxonomy" id="314043"/>
    <lineage>
        <taxon>Eukaryota</taxon>
        <taxon>Fungi</taxon>
        <taxon>Dikarya</taxon>
        <taxon>Ascomycota</taxon>
        <taxon>Pezizomycotina</taxon>
        <taxon>Sordariomycetes</taxon>
        <taxon>Sordariomycetidae</taxon>
        <taxon>Sordariales</taxon>
        <taxon>Lasiosphaeriaceae</taxon>
        <taxon>Immersiella</taxon>
    </lineage>
</organism>
<feature type="transmembrane region" description="Helical" evidence="2">
    <location>
        <begin position="801"/>
        <end position="818"/>
    </location>
</feature>
<feature type="transmembrane region" description="Helical" evidence="2">
    <location>
        <begin position="54"/>
        <end position="75"/>
    </location>
</feature>
<feature type="transmembrane region" description="Helical" evidence="2">
    <location>
        <begin position="266"/>
        <end position="287"/>
    </location>
</feature>
<sequence>MARVDPDIQHHRLGVVAVNLTVSIYMNIRASGASLASSGTLSSGSCNEINHTKAWIQVITNAASMALLAATPWSLSEKVELDCRVLSSPMFWWLIIICNILIASLITGMIFFYKSTPLATVGDVIDSYLRTPSSERPSAASTYDYTSSKNMDRPKLEAWSFQPKKRRLRRAAGGMRWGITLVWWMASLFAVAAGFTQTLRAEKEYADTSMAGMRVKYLQTLKRANSGSFARGFDSLRRVSMAPPSPTGTSSTTRRLQFITLAKPPVLTGFLGTTLLMILIITGYYFIAFQPDQDPFNPLGEKKGPHDRPWRVNPIDEYLINLIGPCKRRVTGWLRIDPTTGTDCKRLEDAFNDCVLSFCDLQVLAGIGVIVSAYGILKAGVSAFHWQMAVFLAWYANLTHQTGLTMLRKYLNRPGRGLERHCRVLAMAVLFILLLVAMVPTAYFNWTSFRPHAAHPGSYAWCYFHLSIANQLFENASSSGAKLEGTRGLQNTVISMLLLAFTFGTKIIRLSKRLSTLANVRVRGRISKWLQKRIQTASGSPMSQLRRTRWRRPVGSCSFLKWHLVAKPLIALYLAGRISADLFTSMISEVYWLWVSTAWLTVALFRTRQSVDLDENSFAFGQILPVLLLAGPLEPIVVTFFSVTYGNGDAQRAISPAAGDRRDSESRALDIADSTLAVDDASEARRQEEGMYNGNGVGADGAAPVSPSPNDSLSIRPANAKRSNTYSQHRDPGMKWAILLMIFQVLIATGVTLGFLSATPLSAVRAVQPFVIWFVVTLPSAFYLMVLLCIETCGSRWPSKAGFAILALYSSLLNPGFLDKIMSSQDPLSRHGHIWTPVLLATGFGLLVMNPIFVVLVVCFRRLQGLLYKSNLAT</sequence>
<keyword evidence="2" id="KW-0472">Membrane</keyword>
<dbReference type="PANTHER" id="PTHR35395:SF1">
    <property type="entry name" value="DUF6536 DOMAIN-CONTAINING PROTEIN"/>
    <property type="match status" value="1"/>
</dbReference>
<dbReference type="Proteomes" id="UP001175000">
    <property type="component" value="Unassembled WGS sequence"/>
</dbReference>
<feature type="transmembrane region" description="Helical" evidence="2">
    <location>
        <begin position="383"/>
        <end position="403"/>
    </location>
</feature>
<feature type="transmembrane region" description="Helical" evidence="2">
    <location>
        <begin position="174"/>
        <end position="195"/>
    </location>
</feature>
<proteinExistence type="predicted"/>
<accession>A0AA40BYW6</accession>
<feature type="transmembrane region" description="Helical" evidence="2">
    <location>
        <begin position="90"/>
        <end position="113"/>
    </location>
</feature>
<feature type="transmembrane region" description="Helical" evidence="2">
    <location>
        <begin position="770"/>
        <end position="789"/>
    </location>
</feature>
<evidence type="ECO:0000256" key="1">
    <source>
        <dbReference type="SAM" id="MobiDB-lite"/>
    </source>
</evidence>
<dbReference type="PANTHER" id="PTHR35395">
    <property type="entry name" value="DUF6536 DOMAIN-CONTAINING PROTEIN"/>
    <property type="match status" value="1"/>
</dbReference>
<feature type="transmembrane region" description="Helical" evidence="2">
    <location>
        <begin position="355"/>
        <end position="377"/>
    </location>
</feature>
<dbReference type="EMBL" id="JAULSU010000004">
    <property type="protein sequence ID" value="KAK0618832.1"/>
    <property type="molecule type" value="Genomic_DNA"/>
</dbReference>
<name>A0AA40BYW6_9PEZI</name>
<reference evidence="3" key="1">
    <citation type="submission" date="2023-06" db="EMBL/GenBank/DDBJ databases">
        <title>Genome-scale phylogeny and comparative genomics of the fungal order Sordariales.</title>
        <authorList>
            <consortium name="Lawrence Berkeley National Laboratory"/>
            <person name="Hensen N."/>
            <person name="Bonometti L."/>
            <person name="Westerberg I."/>
            <person name="Brannstrom I.O."/>
            <person name="Guillou S."/>
            <person name="Cros-Aarteil S."/>
            <person name="Calhoun S."/>
            <person name="Haridas S."/>
            <person name="Kuo A."/>
            <person name="Mondo S."/>
            <person name="Pangilinan J."/>
            <person name="Riley R."/>
            <person name="Labutti K."/>
            <person name="Andreopoulos B."/>
            <person name="Lipzen A."/>
            <person name="Chen C."/>
            <person name="Yanf M."/>
            <person name="Daum C."/>
            <person name="Ng V."/>
            <person name="Clum A."/>
            <person name="Steindorff A."/>
            <person name="Ohm R."/>
            <person name="Martin F."/>
            <person name="Silar P."/>
            <person name="Natvig D."/>
            <person name="Lalanne C."/>
            <person name="Gautier V."/>
            <person name="Ament-Velasquez S.L."/>
            <person name="Kruys A."/>
            <person name="Hutchinson M.I."/>
            <person name="Powell A.J."/>
            <person name="Barry K."/>
            <person name="Miller A.N."/>
            <person name="Grigoriev I.V."/>
            <person name="Debuchy R."/>
            <person name="Gladieux P."/>
            <person name="Thoren M.H."/>
            <person name="Johannesson H."/>
        </authorList>
    </citation>
    <scope>NUCLEOTIDE SEQUENCE</scope>
    <source>
        <strain evidence="3">CBS 606.72</strain>
    </source>
</reference>
<gene>
    <name evidence="3" type="ORF">B0T14DRAFT_602789</name>
</gene>
<feature type="transmembrane region" description="Helical" evidence="2">
    <location>
        <begin position="488"/>
        <end position="508"/>
    </location>
</feature>
<keyword evidence="4" id="KW-1185">Reference proteome</keyword>
<keyword evidence="2" id="KW-0812">Transmembrane</keyword>
<feature type="transmembrane region" description="Helical" evidence="2">
    <location>
        <begin position="424"/>
        <end position="446"/>
    </location>
</feature>
<dbReference type="AlphaFoldDB" id="A0AA40BYW6"/>
<keyword evidence="2" id="KW-1133">Transmembrane helix</keyword>
<feature type="region of interest" description="Disordered" evidence="1">
    <location>
        <begin position="691"/>
        <end position="727"/>
    </location>
</feature>
<feature type="transmembrane region" description="Helical" evidence="2">
    <location>
        <begin position="838"/>
        <end position="860"/>
    </location>
</feature>
<evidence type="ECO:0000313" key="4">
    <source>
        <dbReference type="Proteomes" id="UP001175000"/>
    </source>
</evidence>
<feature type="transmembrane region" description="Helical" evidence="2">
    <location>
        <begin position="582"/>
        <end position="605"/>
    </location>
</feature>